<evidence type="ECO:0000313" key="3">
    <source>
        <dbReference type="Proteomes" id="UP000076969"/>
    </source>
</evidence>
<gene>
    <name evidence="2" type="ORF">A7C91_07395</name>
</gene>
<keyword evidence="3" id="KW-1185">Reference proteome</keyword>
<dbReference type="AlphaFoldDB" id="A0A172WHT5"/>
<dbReference type="PANTHER" id="PTHR43358:SF4">
    <property type="entry name" value="ALPHA_BETA HYDROLASE FOLD-1 DOMAIN-CONTAINING PROTEIN"/>
    <property type="match status" value="1"/>
</dbReference>
<sequence length="289" mass="33303">MGWLTVIALLAFLFLAFVAFVSYKMVKPPRLIEDWTPKEFGHDYEDVTIETRDGLKLSGWWIDNGSDKTVIPLHGYTSSRWYSLYMKPTVEFLLKEGYNVLVFDFRAHGRSGGKYTTVSDKELTDVLSAIDWLKKEHPDKAEKIGLIGFSMGAMVTIRALAEDERTCCGVADSPPMDLDKTGARGLRYFANLPEWLYTFVKPFTKLFSGGREIHPIEYADRVRKPLLIIAGEKDPLVKVEEVRAFYERNKRINPNVELWVTDATHVRTLKFHPEEWKAKVGEFLRKWMA</sequence>
<dbReference type="SUPFAM" id="SSF53474">
    <property type="entry name" value="alpha/beta-Hydrolases"/>
    <property type="match status" value="1"/>
</dbReference>
<reference evidence="3" key="1">
    <citation type="journal article" date="2016" name="Syst. Appl. Microbiol.">
        <title>Thermococcus piezophilus sp. nov., a novel hyperthermophilic and piezophilic archaeon with a broad pressure range for growth, isolated from a deepest hydrothermal vent at the Mid-Cayman Rise.</title>
        <authorList>
            <person name="Dalmasso C."/>
            <person name="Oger P."/>
            <person name="Selva G."/>
            <person name="Courtine D."/>
            <person name="L'Haridon S."/>
            <person name="Garlaschelli A."/>
            <person name="Roussel E."/>
            <person name="Miyazaki J."/>
            <person name="Reveillaud J."/>
            <person name="Jebbar M."/>
            <person name="Takai K."/>
            <person name="Maignien L."/>
            <person name="Alain K."/>
        </authorList>
    </citation>
    <scope>NUCLEOTIDE SEQUENCE [LARGE SCALE GENOMIC DNA]</scope>
    <source>
        <strain evidence="3">CDGS</strain>
    </source>
</reference>
<dbReference type="STRING" id="1712654.A7C91_07395"/>
<evidence type="ECO:0000259" key="1">
    <source>
        <dbReference type="Pfam" id="PF02129"/>
    </source>
</evidence>
<protein>
    <submittedName>
        <fullName evidence="2">Alpha/beta hydrolase</fullName>
    </submittedName>
</protein>
<dbReference type="EMBL" id="CP015520">
    <property type="protein sequence ID" value="ANF23014.1"/>
    <property type="molecule type" value="Genomic_DNA"/>
</dbReference>
<dbReference type="Pfam" id="PF02129">
    <property type="entry name" value="Peptidase_S15"/>
    <property type="match status" value="1"/>
</dbReference>
<dbReference type="InterPro" id="IPR029058">
    <property type="entry name" value="AB_hydrolase_fold"/>
</dbReference>
<dbReference type="KEGG" id="tpie:A7C91_07395"/>
<dbReference type="Proteomes" id="UP000076969">
    <property type="component" value="Chromosome"/>
</dbReference>
<evidence type="ECO:0000313" key="2">
    <source>
        <dbReference type="EMBL" id="ANF23014.1"/>
    </source>
</evidence>
<dbReference type="PANTHER" id="PTHR43358">
    <property type="entry name" value="ALPHA/BETA-HYDROLASE"/>
    <property type="match status" value="1"/>
</dbReference>
<name>A0A172WHT5_9EURY</name>
<dbReference type="RefSeq" id="WP_068666256.1">
    <property type="nucleotide sequence ID" value="NZ_CP015520.1"/>
</dbReference>
<feature type="domain" description="Xaa-Pro dipeptidyl-peptidase-like" evidence="1">
    <location>
        <begin position="80"/>
        <end position="180"/>
    </location>
</feature>
<proteinExistence type="predicted"/>
<organism evidence="2 3">
    <name type="scientific">Thermococcus piezophilus</name>
    <dbReference type="NCBI Taxonomy" id="1712654"/>
    <lineage>
        <taxon>Archaea</taxon>
        <taxon>Methanobacteriati</taxon>
        <taxon>Methanobacteriota</taxon>
        <taxon>Thermococci</taxon>
        <taxon>Thermococcales</taxon>
        <taxon>Thermococcaceae</taxon>
        <taxon>Thermococcus</taxon>
    </lineage>
</organism>
<dbReference type="GeneID" id="28496007"/>
<dbReference type="OrthoDB" id="7531at2157"/>
<keyword evidence="2" id="KW-0378">Hydrolase</keyword>
<dbReference type="GO" id="GO:0016787">
    <property type="term" value="F:hydrolase activity"/>
    <property type="evidence" value="ECO:0007669"/>
    <property type="project" value="UniProtKB-KW"/>
</dbReference>
<dbReference type="InterPro" id="IPR000383">
    <property type="entry name" value="Xaa-Pro-like_dom"/>
</dbReference>
<accession>A0A172WHT5</accession>
<dbReference type="InterPro" id="IPR052920">
    <property type="entry name" value="DNA-binding_regulatory"/>
</dbReference>
<dbReference type="Gene3D" id="3.40.50.1820">
    <property type="entry name" value="alpha/beta hydrolase"/>
    <property type="match status" value="1"/>
</dbReference>